<reference evidence="3" key="1">
    <citation type="submission" date="2016-10" db="EMBL/GenBank/DDBJ databases">
        <authorList>
            <person name="Varghese N."/>
            <person name="Submissions S."/>
        </authorList>
    </citation>
    <scope>NUCLEOTIDE SEQUENCE [LARGE SCALE GENOMIC DNA]</scope>
    <source>
        <strain evidence="3">CGMCC 1.10683</strain>
    </source>
</reference>
<feature type="non-terminal residue" evidence="2">
    <location>
        <position position="224"/>
    </location>
</feature>
<protein>
    <submittedName>
        <fullName evidence="2">Uncharacterized protein</fullName>
    </submittedName>
</protein>
<sequence>MKKVLIAGVAIASLFSASAAAADDVYNWSMAGSININPPGPGSFNISGTVNNTQVGGVWLFGPLLQGFAENTVIPAIQSNGVNSNISLITLSGSSEGDNGTAQTSTSNTFTLTGDVNPDCSFFVGNVNTTIDFGTIGIEARDNVGPASAFDMTAPATAQIQTNVAGCNTRNLVRVTKGNPDGMSNPSTSGYDPAQFTNKLPYSVAVAFNGSAPNSAAAQAGSFN</sequence>
<dbReference type="EMBL" id="FOZV01000016">
    <property type="protein sequence ID" value="SFS91394.1"/>
    <property type="molecule type" value="Genomic_DNA"/>
</dbReference>
<dbReference type="OrthoDB" id="7203080at2"/>
<keyword evidence="1" id="KW-0732">Signal</keyword>
<feature type="signal peptide" evidence="1">
    <location>
        <begin position="1"/>
        <end position="21"/>
    </location>
</feature>
<organism evidence="2 3">
    <name type="scientific">Brevundimonas viscosa</name>
    <dbReference type="NCBI Taxonomy" id="871741"/>
    <lineage>
        <taxon>Bacteria</taxon>
        <taxon>Pseudomonadati</taxon>
        <taxon>Pseudomonadota</taxon>
        <taxon>Alphaproteobacteria</taxon>
        <taxon>Caulobacterales</taxon>
        <taxon>Caulobacteraceae</taxon>
        <taxon>Brevundimonas</taxon>
    </lineage>
</organism>
<proteinExistence type="predicted"/>
<feature type="chain" id="PRO_5011699850" evidence="1">
    <location>
        <begin position="22"/>
        <end position="224"/>
    </location>
</feature>
<gene>
    <name evidence="2" type="ORF">SAMN05192570_0250</name>
</gene>
<evidence type="ECO:0000313" key="2">
    <source>
        <dbReference type="EMBL" id="SFS91394.1"/>
    </source>
</evidence>
<dbReference type="RefSeq" id="WP_092313800.1">
    <property type="nucleotide sequence ID" value="NZ_FOZV01000016.1"/>
</dbReference>
<name>A0A1I6TQI0_9CAUL</name>
<evidence type="ECO:0000256" key="1">
    <source>
        <dbReference type="SAM" id="SignalP"/>
    </source>
</evidence>
<accession>A0A1I6TQI0</accession>
<dbReference type="Proteomes" id="UP000198788">
    <property type="component" value="Unassembled WGS sequence"/>
</dbReference>
<keyword evidence="3" id="KW-1185">Reference proteome</keyword>
<evidence type="ECO:0000313" key="3">
    <source>
        <dbReference type="Proteomes" id="UP000198788"/>
    </source>
</evidence>
<dbReference type="AlphaFoldDB" id="A0A1I6TQI0"/>